<evidence type="ECO:0000313" key="16">
    <source>
        <dbReference type="RefSeq" id="XP_014423805.2"/>
    </source>
</evidence>
<organism evidence="15 16">
    <name type="scientific">Camelus ferus</name>
    <name type="common">Wild bactrian camel</name>
    <name type="synonym">Camelus bactrianus ferus</name>
    <dbReference type="NCBI Taxonomy" id="419612"/>
    <lineage>
        <taxon>Eukaryota</taxon>
        <taxon>Metazoa</taxon>
        <taxon>Chordata</taxon>
        <taxon>Craniata</taxon>
        <taxon>Vertebrata</taxon>
        <taxon>Euteleostomi</taxon>
        <taxon>Mammalia</taxon>
        <taxon>Eutheria</taxon>
        <taxon>Laurasiatheria</taxon>
        <taxon>Artiodactyla</taxon>
        <taxon>Tylopoda</taxon>
        <taxon>Camelidae</taxon>
        <taxon>Camelus</taxon>
    </lineage>
</organism>
<evidence type="ECO:0000256" key="12">
    <source>
        <dbReference type="RuleBase" id="RU000688"/>
    </source>
</evidence>
<evidence type="ECO:0000256" key="5">
    <source>
        <dbReference type="ARBA" id="ARBA00022692"/>
    </source>
</evidence>
<dbReference type="InterPro" id="IPR017452">
    <property type="entry name" value="GPCR_Rhodpsn_7TM"/>
</dbReference>
<evidence type="ECO:0000259" key="14">
    <source>
        <dbReference type="PROSITE" id="PS50262"/>
    </source>
</evidence>
<keyword evidence="6 13" id="KW-0552">Olfaction</keyword>
<dbReference type="SUPFAM" id="SSF81321">
    <property type="entry name" value="Family A G protein-coupled receptor-like"/>
    <property type="match status" value="1"/>
</dbReference>
<comment type="function">
    <text evidence="1">Putative odorant or sperm cell receptor.</text>
</comment>
<evidence type="ECO:0000256" key="4">
    <source>
        <dbReference type="ARBA" id="ARBA00022606"/>
    </source>
</evidence>
<evidence type="ECO:0000256" key="7">
    <source>
        <dbReference type="ARBA" id="ARBA00022989"/>
    </source>
</evidence>
<keyword evidence="10 12" id="KW-0675">Receptor</keyword>
<dbReference type="PRINTS" id="PR00237">
    <property type="entry name" value="GPCRRHODOPSN"/>
</dbReference>
<evidence type="ECO:0000256" key="10">
    <source>
        <dbReference type="ARBA" id="ARBA00023170"/>
    </source>
</evidence>
<dbReference type="RefSeq" id="XP_014423805.2">
    <property type="nucleotide sequence ID" value="XM_014568319.2"/>
</dbReference>
<dbReference type="CDD" id="cd15225">
    <property type="entry name" value="7tmA_OR10A-like"/>
    <property type="match status" value="1"/>
</dbReference>
<keyword evidence="4 13" id="KW-0716">Sensory transduction</keyword>
<feature type="domain" description="G-protein coupled receptors family 1 profile" evidence="14">
    <location>
        <begin position="59"/>
        <end position="309"/>
    </location>
</feature>
<feature type="transmembrane region" description="Helical" evidence="13">
    <location>
        <begin position="216"/>
        <end position="235"/>
    </location>
</feature>
<accession>A0A8B7KGL5</accession>
<evidence type="ECO:0000256" key="2">
    <source>
        <dbReference type="ARBA" id="ARBA00004651"/>
    </source>
</evidence>
<dbReference type="GO" id="GO:0004930">
    <property type="term" value="F:G protein-coupled receptor activity"/>
    <property type="evidence" value="ECO:0007669"/>
    <property type="project" value="UniProtKB-KW"/>
</dbReference>
<comment type="similarity">
    <text evidence="12">Belongs to the G-protein coupled receptor 1 family.</text>
</comment>
<feature type="transmembrane region" description="Helical" evidence="13">
    <location>
        <begin position="256"/>
        <end position="279"/>
    </location>
</feature>
<feature type="transmembrane region" description="Helical" evidence="13">
    <location>
        <begin position="291"/>
        <end position="312"/>
    </location>
</feature>
<keyword evidence="8 12" id="KW-0297">G-protein coupled receptor</keyword>
<evidence type="ECO:0000256" key="8">
    <source>
        <dbReference type="ARBA" id="ARBA00023040"/>
    </source>
</evidence>
<feature type="transmembrane region" description="Helical" evidence="13">
    <location>
        <begin position="120"/>
        <end position="138"/>
    </location>
</feature>
<comment type="subcellular location">
    <subcellularLocation>
        <location evidence="2 13">Cell membrane</location>
        <topology evidence="2 13">Multi-pass membrane protein</topology>
    </subcellularLocation>
</comment>
<keyword evidence="9 13" id="KW-0472">Membrane</keyword>
<keyword evidence="3 13" id="KW-1003">Cell membrane</keyword>
<evidence type="ECO:0000256" key="6">
    <source>
        <dbReference type="ARBA" id="ARBA00022725"/>
    </source>
</evidence>
<evidence type="ECO:0000313" key="15">
    <source>
        <dbReference type="Proteomes" id="UP000694856"/>
    </source>
</evidence>
<feature type="transmembrane region" description="Helical" evidence="13">
    <location>
        <begin position="44"/>
        <end position="73"/>
    </location>
</feature>
<keyword evidence="5 12" id="KW-0812">Transmembrane</keyword>
<dbReference type="GO" id="GO:0005886">
    <property type="term" value="C:plasma membrane"/>
    <property type="evidence" value="ECO:0007669"/>
    <property type="project" value="UniProtKB-SubCell"/>
</dbReference>
<dbReference type="AlphaFoldDB" id="A0A8B7KGL5"/>
<dbReference type="Gene3D" id="1.20.1070.10">
    <property type="entry name" value="Rhodopsin 7-helix transmembrane proteins"/>
    <property type="match status" value="1"/>
</dbReference>
<keyword evidence="7 13" id="KW-1133">Transmembrane helix</keyword>
<evidence type="ECO:0000256" key="3">
    <source>
        <dbReference type="ARBA" id="ARBA00022475"/>
    </source>
</evidence>
<dbReference type="KEGG" id="cfr:102511553"/>
<keyword evidence="15" id="KW-1185">Reference proteome</keyword>
<gene>
    <name evidence="16" type="primary">LOC102511553</name>
</gene>
<dbReference type="PRINTS" id="PR00245">
    <property type="entry name" value="OLFACTORYR"/>
</dbReference>
<proteinExistence type="inferred from homology"/>
<protein>
    <recommendedName>
        <fullName evidence="13">Olfactory receptor</fullName>
    </recommendedName>
</protein>
<dbReference type="InterPro" id="IPR000276">
    <property type="entry name" value="GPCR_Rhodpsn"/>
</dbReference>
<evidence type="ECO:0000256" key="9">
    <source>
        <dbReference type="ARBA" id="ARBA00023136"/>
    </source>
</evidence>
<keyword evidence="11 12" id="KW-0807">Transducer</keyword>
<name>A0A8B7KGL5_CAMFR</name>
<dbReference type="GeneID" id="102511553"/>
<evidence type="ECO:0000256" key="1">
    <source>
        <dbReference type="ARBA" id="ARBA00003929"/>
    </source>
</evidence>
<reference evidence="16" key="1">
    <citation type="submission" date="2025-08" db="UniProtKB">
        <authorList>
            <consortium name="RefSeq"/>
        </authorList>
    </citation>
    <scope>IDENTIFICATION</scope>
    <source>
        <tissue evidence="16">Ear skin</tissue>
    </source>
</reference>
<evidence type="ECO:0000256" key="11">
    <source>
        <dbReference type="ARBA" id="ARBA00023224"/>
    </source>
</evidence>
<dbReference type="GO" id="GO:0004984">
    <property type="term" value="F:olfactory receptor activity"/>
    <property type="evidence" value="ECO:0007669"/>
    <property type="project" value="InterPro"/>
</dbReference>
<dbReference type="PROSITE" id="PS00237">
    <property type="entry name" value="G_PROTEIN_RECEP_F1_1"/>
    <property type="match status" value="1"/>
</dbReference>
<dbReference type="Pfam" id="PF13853">
    <property type="entry name" value="7tm_4"/>
    <property type="match status" value="1"/>
</dbReference>
<evidence type="ECO:0000256" key="13">
    <source>
        <dbReference type="RuleBase" id="RU363047"/>
    </source>
</evidence>
<dbReference type="PANTHER" id="PTHR26453">
    <property type="entry name" value="OLFACTORY RECEPTOR"/>
    <property type="match status" value="1"/>
</dbReference>
<dbReference type="PROSITE" id="PS50262">
    <property type="entry name" value="G_PROTEIN_RECEP_F1_2"/>
    <property type="match status" value="1"/>
</dbReference>
<dbReference type="FunFam" id="1.20.1070.10:FF:000001">
    <property type="entry name" value="Olfactory receptor"/>
    <property type="match status" value="1"/>
</dbReference>
<dbReference type="Proteomes" id="UP000694856">
    <property type="component" value="Chromosome 20"/>
</dbReference>
<dbReference type="InterPro" id="IPR000725">
    <property type="entry name" value="Olfact_rcpt"/>
</dbReference>
<sequence length="332" mass="35631">MVTVPCRFFSPPGRRAVGGMSANASTVPEFTLAGSSRRAQPQGVLFSFFLAASVLTVAGNLLVVALVSAAAALQSPVYFFLRTPSALEISYTSVTLPLLLHQLRTGQRHIPRSGCALQMFFFLFVGATECCLLAAMAYDRYAAICAPLRYPLLLSRRKCLGLAGSAWACGAMVGPGHTSFIFSLPCCGPNTIPHFLCEIQPVLQLVACGDTSLNELQVILAAALLILCPFGLILGSYRRILATVSRIPSAAGRRKAFSTCSSHLVVVSVFYGTAVFTYIRPKAGYDPATDPLVSLFYAVVTPILNPIIYSLWNTDVKAALRRTIQKMGPAKI</sequence>